<evidence type="ECO:0000256" key="1">
    <source>
        <dbReference type="SAM" id="MobiDB-lite"/>
    </source>
</evidence>
<proteinExistence type="predicted"/>
<feature type="compositionally biased region" description="Low complexity" evidence="1">
    <location>
        <begin position="276"/>
        <end position="285"/>
    </location>
</feature>
<dbReference type="GO" id="GO:0003676">
    <property type="term" value="F:nucleic acid binding"/>
    <property type="evidence" value="ECO:0007669"/>
    <property type="project" value="InterPro"/>
</dbReference>
<dbReference type="PANTHER" id="PTHR47592">
    <property type="entry name" value="PBF68 PROTEIN"/>
    <property type="match status" value="1"/>
</dbReference>
<feature type="region of interest" description="Disordered" evidence="1">
    <location>
        <begin position="247"/>
        <end position="302"/>
    </location>
</feature>
<dbReference type="PANTHER" id="PTHR47592:SF27">
    <property type="entry name" value="OS08G0421700 PROTEIN"/>
    <property type="match status" value="1"/>
</dbReference>
<keyword evidence="4" id="KW-1185">Reference proteome</keyword>
<dbReference type="Pfam" id="PF22936">
    <property type="entry name" value="Pol_BBD"/>
    <property type="match status" value="1"/>
</dbReference>
<dbReference type="EMBL" id="BSXN01000650">
    <property type="protein sequence ID" value="GME69351.1"/>
    <property type="molecule type" value="Genomic_DNA"/>
</dbReference>
<reference evidence="3" key="1">
    <citation type="submission" date="2023-04" db="EMBL/GenBank/DDBJ databases">
        <title>Candida boidinii NBRC 10035.</title>
        <authorList>
            <person name="Ichikawa N."/>
            <person name="Sato H."/>
            <person name="Tonouchi N."/>
        </authorList>
    </citation>
    <scope>NUCLEOTIDE SEQUENCE</scope>
    <source>
        <strain evidence="3">NBRC 10035</strain>
    </source>
</reference>
<accession>A0A9W6WFX6</accession>
<feature type="compositionally biased region" description="Acidic residues" evidence="1">
    <location>
        <begin position="253"/>
        <end position="273"/>
    </location>
</feature>
<evidence type="ECO:0000313" key="4">
    <source>
        <dbReference type="Proteomes" id="UP001165120"/>
    </source>
</evidence>
<dbReference type="InterPro" id="IPR054722">
    <property type="entry name" value="PolX-like_BBD"/>
</dbReference>
<dbReference type="GO" id="GO:0008270">
    <property type="term" value="F:zinc ion binding"/>
    <property type="evidence" value="ECO:0007669"/>
    <property type="project" value="InterPro"/>
</dbReference>
<dbReference type="Proteomes" id="UP001165120">
    <property type="component" value="Unassembled WGS sequence"/>
</dbReference>
<gene>
    <name evidence="3" type="ORF">Cboi02_000225300</name>
</gene>
<dbReference type="SUPFAM" id="SSF57756">
    <property type="entry name" value="Retrovirus zinc finger-like domains"/>
    <property type="match status" value="1"/>
</dbReference>
<feature type="domain" description="Retrovirus-related Pol polyprotein from transposon TNT 1-94-like beta-barrel" evidence="2">
    <location>
        <begin position="359"/>
        <end position="430"/>
    </location>
</feature>
<organism evidence="3 4">
    <name type="scientific">Candida boidinii</name>
    <name type="common">Yeast</name>
    <dbReference type="NCBI Taxonomy" id="5477"/>
    <lineage>
        <taxon>Eukaryota</taxon>
        <taxon>Fungi</taxon>
        <taxon>Dikarya</taxon>
        <taxon>Ascomycota</taxon>
        <taxon>Saccharomycotina</taxon>
        <taxon>Pichiomycetes</taxon>
        <taxon>Pichiales</taxon>
        <taxon>Pichiaceae</taxon>
        <taxon>Ogataea</taxon>
        <taxon>Ogataea/Candida clade</taxon>
    </lineage>
</organism>
<sequence length="478" mass="53803">MEGYNEGLARAFNALQRNPINIPEAYKLSSCLNYPQWKKFFDYYVRRVGNGLPEYICHTLDFPNDIAYGDKTYFEHKYNTLINEILEATVESGLFEFVAENEDVFGLDMYETLELQFAGTSRRSHFHGVIDSMRQLLSGDLTAEGAVDAIRCLKNNDAFDMSATEMLSYLLLYNLDDNSASRVLDDFEVPLDFDQISDKYVGRPDPYAAVKAINKPELSIKSRFTEEESQKRREANIAKFIAAGIMEAPETPEPADGDDNTDNSNETGDDDLPMEASSSALTASATDKKKKKKNKNKNKKKKKKKCARCQDLGHIEDECIYPYKIPENVHMITTECYSVIEGGLKMDYHNYWFSATTPAHICNNRKHFEFFVDGYSGPDVHAYGDTTPIKVEGVGNVVFVLDSKTIVLRDVLYVPTCPANMVSARLCSTNGTNISFEDEYVIESRTGMAIASGLGVKGYKFLPVLKLPEELSVSYIID</sequence>
<comment type="caution">
    <text evidence="3">The sequence shown here is derived from an EMBL/GenBank/DDBJ whole genome shotgun (WGS) entry which is preliminary data.</text>
</comment>
<evidence type="ECO:0000259" key="2">
    <source>
        <dbReference type="Pfam" id="PF22936"/>
    </source>
</evidence>
<evidence type="ECO:0000313" key="3">
    <source>
        <dbReference type="EMBL" id="GME69351.1"/>
    </source>
</evidence>
<feature type="compositionally biased region" description="Basic residues" evidence="1">
    <location>
        <begin position="288"/>
        <end position="302"/>
    </location>
</feature>
<dbReference type="Gene3D" id="4.10.60.10">
    <property type="entry name" value="Zinc finger, CCHC-type"/>
    <property type="match status" value="1"/>
</dbReference>
<name>A0A9W6WFX6_CANBO</name>
<dbReference type="AlphaFoldDB" id="A0A9W6WFX6"/>
<protein>
    <submittedName>
        <fullName evidence="3">Unnamed protein product</fullName>
    </submittedName>
</protein>
<dbReference type="InterPro" id="IPR036875">
    <property type="entry name" value="Znf_CCHC_sf"/>
</dbReference>